<feature type="region of interest" description="Disordered" evidence="21">
    <location>
        <begin position="1"/>
        <end position="24"/>
    </location>
</feature>
<evidence type="ECO:0000256" key="10">
    <source>
        <dbReference type="ARBA" id="ARBA00022801"/>
    </source>
</evidence>
<sequence>MPRAKKPQPHPLEEAGARRSALPETISPQLATLASAAPTRGEWSYEIKFDGYRLMVRLQAGTPTLITRGGHDWTDRMKDLKKSLAGLPVDTAWFDGEVVVLNSGGLPDFNALQNAFDRRSTTNLTYFVFDLLYLNGYDLREVPLRARRALLAELIGEVSDDRIRFSEDFAQDPQSLIVSACRMQLEGIIGKRAEAAYVSGRSTGWIKLKCLLRQEFVVGGFLRTKGAKSGIRALMLGVHERDGSLRFAGTAKPKLRPSQLTALQRKADALARKTSPFYNPPTPEKDRDYVWLEPRLVAEISFLEWTPSGEVRHPVFHGMRDDKPADSVTEEPVVDVEFGEPIPTQTGTTRIKPGIHGNATFAGVRVSNAERVIDTVTGIKKIDLVRYYDEIAEWALPYLQDRPVSLVRAPSGIQGELFFQKHEERAKIPGITRLPKELYPNHQPLLAVDVHEALVGLAQMNVVELHSWNAAQPDLEHPDRFILDLDPDPQLSWRMMTEAATLAKVLLDEIGLRSFIKTSGGKGYHIVIPLTRRQGWDEVKGFSKAVAQHMARVMPDRFSAVLGKKNCVGKIFIDYLRNGKGASTVAAFSARARSGMGVSMPVAWDELPAIGAADQWTIKNAAHRQRTLGADPWAAFWRCRQGLTAAMRRAVGMR</sequence>
<evidence type="ECO:0000256" key="7">
    <source>
        <dbReference type="ARBA" id="ARBA00022723"/>
    </source>
</evidence>
<dbReference type="GO" id="GO:0003887">
    <property type="term" value="F:DNA-directed DNA polymerase activity"/>
    <property type="evidence" value="ECO:0007669"/>
    <property type="project" value="UniProtKB-KW"/>
</dbReference>
<keyword evidence="13" id="KW-0239">DNA-directed DNA polymerase</keyword>
<evidence type="ECO:0000256" key="18">
    <source>
        <dbReference type="ARBA" id="ARBA00023268"/>
    </source>
</evidence>
<evidence type="ECO:0000313" key="23">
    <source>
        <dbReference type="EMBL" id="SAL85717.1"/>
    </source>
</evidence>
<dbReference type="InterPro" id="IPR012340">
    <property type="entry name" value="NA-bd_OB-fold"/>
</dbReference>
<evidence type="ECO:0000256" key="5">
    <source>
        <dbReference type="ARBA" id="ARBA00022695"/>
    </source>
</evidence>
<gene>
    <name evidence="23" type="ORF">AWB68_07778</name>
</gene>
<dbReference type="GO" id="GO:0005524">
    <property type="term" value="F:ATP binding"/>
    <property type="evidence" value="ECO:0007669"/>
    <property type="project" value="UniProtKB-KW"/>
</dbReference>
<dbReference type="NCBIfam" id="TIGR02778">
    <property type="entry name" value="ligD_pol"/>
    <property type="match status" value="1"/>
</dbReference>
<dbReference type="Pfam" id="PF01068">
    <property type="entry name" value="DNA_ligase_A_M"/>
    <property type="match status" value="1"/>
</dbReference>
<evidence type="ECO:0000313" key="24">
    <source>
        <dbReference type="Proteomes" id="UP000054770"/>
    </source>
</evidence>
<keyword evidence="16" id="KW-0234">DNA repair</keyword>
<keyword evidence="24" id="KW-1185">Reference proteome</keyword>
<evidence type="ECO:0000256" key="11">
    <source>
        <dbReference type="ARBA" id="ARBA00022839"/>
    </source>
</evidence>
<dbReference type="InterPro" id="IPR012309">
    <property type="entry name" value="DNA_ligase_ATP-dep_C"/>
</dbReference>
<keyword evidence="9" id="KW-0227">DNA damage</keyword>
<comment type="catalytic activity">
    <reaction evidence="20">
        <text>ATP + (deoxyribonucleotide)n-3'-hydroxyl + 5'-phospho-(deoxyribonucleotide)m = (deoxyribonucleotide)n+m + AMP + diphosphate.</text>
        <dbReference type="EC" id="6.5.1.1"/>
    </reaction>
</comment>
<evidence type="ECO:0000256" key="1">
    <source>
        <dbReference type="ARBA" id="ARBA00001936"/>
    </source>
</evidence>
<comment type="cofactor">
    <cofactor evidence="1">
        <name>Mn(2+)</name>
        <dbReference type="ChEBI" id="CHEBI:29035"/>
    </cofactor>
</comment>
<dbReference type="NCBIfam" id="TIGR02779">
    <property type="entry name" value="NHEJ_ligase_lig"/>
    <property type="match status" value="1"/>
</dbReference>
<dbReference type="AlphaFoldDB" id="A0A158KX94"/>
<dbReference type="NCBIfam" id="TIGR02776">
    <property type="entry name" value="NHEJ_ligase_prk"/>
    <property type="match status" value="1"/>
</dbReference>
<dbReference type="PANTHER" id="PTHR42705:SF2">
    <property type="entry name" value="BIFUNCTIONAL NON-HOMOLOGOUS END JOINING PROTEIN LIGD"/>
    <property type="match status" value="1"/>
</dbReference>
<comment type="caution">
    <text evidence="23">The sequence shown here is derived from an EMBL/GenBank/DDBJ whole genome shotgun (WGS) entry which is preliminary data.</text>
</comment>
<keyword evidence="10" id="KW-0378">Hydrolase</keyword>
<keyword evidence="14" id="KW-0238">DNA-binding</keyword>
<evidence type="ECO:0000256" key="3">
    <source>
        <dbReference type="ARBA" id="ARBA00022598"/>
    </source>
</evidence>
<dbReference type="Gene3D" id="3.30.470.30">
    <property type="entry name" value="DNA ligase/mRNA capping enzyme"/>
    <property type="match status" value="1"/>
</dbReference>
<dbReference type="GO" id="GO:0004527">
    <property type="term" value="F:exonuclease activity"/>
    <property type="evidence" value="ECO:0007669"/>
    <property type="project" value="UniProtKB-KW"/>
</dbReference>
<evidence type="ECO:0000256" key="17">
    <source>
        <dbReference type="ARBA" id="ARBA00023211"/>
    </source>
</evidence>
<evidence type="ECO:0000256" key="20">
    <source>
        <dbReference type="ARBA" id="ARBA00034003"/>
    </source>
</evidence>
<name>A0A158KX94_9BURK</name>
<evidence type="ECO:0000256" key="21">
    <source>
        <dbReference type="SAM" id="MobiDB-lite"/>
    </source>
</evidence>
<dbReference type="Pfam" id="PF04679">
    <property type="entry name" value="DNA_ligase_A_C"/>
    <property type="match status" value="1"/>
</dbReference>
<dbReference type="InterPro" id="IPR012310">
    <property type="entry name" value="DNA_ligase_ATP-dep_cent"/>
</dbReference>
<reference evidence="23" key="1">
    <citation type="submission" date="2016-01" db="EMBL/GenBank/DDBJ databases">
        <authorList>
            <person name="Peeters C."/>
        </authorList>
    </citation>
    <scope>NUCLEOTIDE SEQUENCE [LARGE SCALE GENOMIC DNA]</scope>
    <source>
        <strain evidence="23">LMG 22940</strain>
    </source>
</reference>
<keyword evidence="5" id="KW-0548">Nucleotidyltransferase</keyword>
<evidence type="ECO:0000256" key="12">
    <source>
        <dbReference type="ARBA" id="ARBA00022840"/>
    </source>
</evidence>
<dbReference type="CDD" id="cd04862">
    <property type="entry name" value="PaeLigD_Pol_like"/>
    <property type="match status" value="1"/>
</dbReference>
<keyword evidence="4" id="KW-0808">Transferase</keyword>
<dbReference type="Gene3D" id="3.30.1490.70">
    <property type="match status" value="1"/>
</dbReference>
<keyword evidence="8" id="KW-0547">Nucleotide-binding</keyword>
<proteinExistence type="predicted"/>
<dbReference type="EMBL" id="FCON02000198">
    <property type="protein sequence ID" value="SAL85717.1"/>
    <property type="molecule type" value="Genomic_DNA"/>
</dbReference>
<dbReference type="InterPro" id="IPR014146">
    <property type="entry name" value="LigD_ligase_dom"/>
</dbReference>
<dbReference type="Proteomes" id="UP000054770">
    <property type="component" value="Unassembled WGS sequence"/>
</dbReference>
<keyword evidence="18" id="KW-0511">Multifunctional enzyme</keyword>
<dbReference type="GO" id="GO:0006281">
    <property type="term" value="P:DNA repair"/>
    <property type="evidence" value="ECO:0007669"/>
    <property type="project" value="UniProtKB-KW"/>
</dbReference>
<evidence type="ECO:0000256" key="2">
    <source>
        <dbReference type="ARBA" id="ARBA00012727"/>
    </source>
</evidence>
<dbReference type="EC" id="6.5.1.1" evidence="2"/>
<dbReference type="InterPro" id="IPR014145">
    <property type="entry name" value="LigD_pol_dom"/>
</dbReference>
<keyword evidence="11" id="KW-0269">Exonuclease</keyword>
<keyword evidence="6" id="KW-0540">Nuclease</keyword>
<evidence type="ECO:0000256" key="13">
    <source>
        <dbReference type="ARBA" id="ARBA00022932"/>
    </source>
</evidence>
<dbReference type="InterPro" id="IPR014143">
    <property type="entry name" value="NHEJ_ligase_prk"/>
</dbReference>
<dbReference type="Gene3D" id="3.90.920.10">
    <property type="entry name" value="DNA primase, PRIM domain"/>
    <property type="match status" value="1"/>
</dbReference>
<evidence type="ECO:0000256" key="16">
    <source>
        <dbReference type="ARBA" id="ARBA00023204"/>
    </source>
</evidence>
<dbReference type="InterPro" id="IPR033651">
    <property type="entry name" value="PaeLigD_Pol-like"/>
</dbReference>
<keyword evidence="17" id="KW-0464">Manganese</keyword>
<dbReference type="Gene3D" id="2.40.50.140">
    <property type="entry name" value="Nucleic acid-binding proteins"/>
    <property type="match status" value="1"/>
</dbReference>
<keyword evidence="7" id="KW-0479">Metal-binding</keyword>
<dbReference type="CDD" id="cd07906">
    <property type="entry name" value="Adenylation_DNA_ligase_LigD_LigC"/>
    <property type="match status" value="1"/>
</dbReference>
<dbReference type="SUPFAM" id="SSF50249">
    <property type="entry name" value="Nucleic acid-binding proteins"/>
    <property type="match status" value="1"/>
</dbReference>
<evidence type="ECO:0000256" key="15">
    <source>
        <dbReference type="ARBA" id="ARBA00023172"/>
    </source>
</evidence>
<keyword evidence="15" id="KW-0233">DNA recombination</keyword>
<evidence type="ECO:0000256" key="14">
    <source>
        <dbReference type="ARBA" id="ARBA00023125"/>
    </source>
</evidence>
<dbReference type="PANTHER" id="PTHR42705">
    <property type="entry name" value="BIFUNCTIONAL NON-HOMOLOGOUS END JOINING PROTEIN LIGD"/>
    <property type="match status" value="1"/>
</dbReference>
<dbReference type="GO" id="GO:0006310">
    <property type="term" value="P:DNA recombination"/>
    <property type="evidence" value="ECO:0007669"/>
    <property type="project" value="UniProtKB-KW"/>
</dbReference>
<dbReference type="OrthoDB" id="9802472at2"/>
<dbReference type="CDD" id="cd07971">
    <property type="entry name" value="OBF_DNA_ligase_LigD"/>
    <property type="match status" value="1"/>
</dbReference>
<evidence type="ECO:0000256" key="19">
    <source>
        <dbReference type="ARBA" id="ARBA00029943"/>
    </source>
</evidence>
<dbReference type="Pfam" id="PF21686">
    <property type="entry name" value="LigD_Prim-Pol"/>
    <property type="match status" value="1"/>
</dbReference>
<evidence type="ECO:0000256" key="8">
    <source>
        <dbReference type="ARBA" id="ARBA00022741"/>
    </source>
</evidence>
<keyword evidence="3 23" id="KW-0436">Ligase</keyword>
<evidence type="ECO:0000256" key="9">
    <source>
        <dbReference type="ARBA" id="ARBA00022763"/>
    </source>
</evidence>
<keyword evidence="12" id="KW-0067">ATP-binding</keyword>
<dbReference type="InterPro" id="IPR052171">
    <property type="entry name" value="NHEJ_LigD"/>
</dbReference>
<organism evidence="23 24">
    <name type="scientific">Caballeronia choica</name>
    <dbReference type="NCBI Taxonomy" id="326476"/>
    <lineage>
        <taxon>Bacteria</taxon>
        <taxon>Pseudomonadati</taxon>
        <taxon>Pseudomonadota</taxon>
        <taxon>Betaproteobacteria</taxon>
        <taxon>Burkholderiales</taxon>
        <taxon>Burkholderiaceae</taxon>
        <taxon>Caballeronia</taxon>
    </lineage>
</organism>
<protein>
    <recommendedName>
        <fullName evidence="2">DNA ligase (ATP)</fullName>
        <ecNumber evidence="2">6.5.1.1</ecNumber>
    </recommendedName>
    <alternativeName>
        <fullName evidence="19">NHEJ DNA polymerase</fullName>
    </alternativeName>
</protein>
<dbReference type="SUPFAM" id="SSF56091">
    <property type="entry name" value="DNA ligase/mRNA capping enzyme, catalytic domain"/>
    <property type="match status" value="1"/>
</dbReference>
<dbReference type="PROSITE" id="PS50160">
    <property type="entry name" value="DNA_LIGASE_A3"/>
    <property type="match status" value="1"/>
</dbReference>
<evidence type="ECO:0000256" key="6">
    <source>
        <dbReference type="ARBA" id="ARBA00022722"/>
    </source>
</evidence>
<dbReference type="RefSeq" id="WP_087649578.1">
    <property type="nucleotide sequence ID" value="NZ_FCON02000198.1"/>
</dbReference>
<feature type="domain" description="ATP-dependent DNA ligase family profile" evidence="22">
    <location>
        <begin position="117"/>
        <end position="209"/>
    </location>
</feature>
<dbReference type="GO" id="GO:0003677">
    <property type="term" value="F:DNA binding"/>
    <property type="evidence" value="ECO:0007669"/>
    <property type="project" value="UniProtKB-KW"/>
</dbReference>
<dbReference type="GO" id="GO:0003910">
    <property type="term" value="F:DNA ligase (ATP) activity"/>
    <property type="evidence" value="ECO:0007669"/>
    <property type="project" value="UniProtKB-EC"/>
</dbReference>
<evidence type="ECO:0000256" key="4">
    <source>
        <dbReference type="ARBA" id="ARBA00022679"/>
    </source>
</evidence>
<evidence type="ECO:0000259" key="22">
    <source>
        <dbReference type="PROSITE" id="PS50160"/>
    </source>
</evidence>
<accession>A0A158KX94</accession>
<dbReference type="GO" id="GO:0046872">
    <property type="term" value="F:metal ion binding"/>
    <property type="evidence" value="ECO:0007669"/>
    <property type="project" value="UniProtKB-KW"/>
</dbReference>